<gene>
    <name evidence="6" type="primary">Contig3114.g3332</name>
    <name evidence="6" type="ORF">STYLEM_15546</name>
</gene>
<dbReference type="InterPro" id="IPR049680">
    <property type="entry name" value="FLVCR1-2_SLC49-like"/>
</dbReference>
<dbReference type="Gene3D" id="1.20.1250.20">
    <property type="entry name" value="MFS general substrate transporter like domains"/>
    <property type="match status" value="1"/>
</dbReference>
<dbReference type="InParanoid" id="A0A078AWN6"/>
<keyword evidence="4 5" id="KW-0472">Membrane</keyword>
<keyword evidence="2 5" id="KW-0812">Transmembrane</keyword>
<dbReference type="GO" id="GO:0015232">
    <property type="term" value="F:heme transmembrane transporter activity"/>
    <property type="evidence" value="ECO:0007669"/>
    <property type="project" value="TreeGrafter"/>
</dbReference>
<dbReference type="GO" id="GO:0016020">
    <property type="term" value="C:membrane"/>
    <property type="evidence" value="ECO:0007669"/>
    <property type="project" value="UniProtKB-SubCell"/>
</dbReference>
<dbReference type="Proteomes" id="UP000039865">
    <property type="component" value="Unassembled WGS sequence"/>
</dbReference>
<accession>A0A078AWN6</accession>
<dbReference type="PANTHER" id="PTHR10924">
    <property type="entry name" value="MAJOR FACILITATOR SUPERFAMILY PROTEIN-RELATED"/>
    <property type="match status" value="1"/>
</dbReference>
<feature type="transmembrane region" description="Helical" evidence="5">
    <location>
        <begin position="52"/>
        <end position="72"/>
    </location>
</feature>
<keyword evidence="3 5" id="KW-1133">Transmembrane helix</keyword>
<evidence type="ECO:0000256" key="5">
    <source>
        <dbReference type="SAM" id="Phobius"/>
    </source>
</evidence>
<evidence type="ECO:0000313" key="7">
    <source>
        <dbReference type="Proteomes" id="UP000039865"/>
    </source>
</evidence>
<evidence type="ECO:0000256" key="1">
    <source>
        <dbReference type="ARBA" id="ARBA00004141"/>
    </source>
</evidence>
<evidence type="ECO:0000256" key="4">
    <source>
        <dbReference type="ARBA" id="ARBA00023136"/>
    </source>
</evidence>
<dbReference type="OrthoDB" id="422206at2759"/>
<dbReference type="EMBL" id="CCKQ01014656">
    <property type="protein sequence ID" value="CDW86451.1"/>
    <property type="molecule type" value="Genomic_DNA"/>
</dbReference>
<reference evidence="6 7" key="1">
    <citation type="submission" date="2014-06" db="EMBL/GenBank/DDBJ databases">
        <authorList>
            <person name="Swart Estienne"/>
        </authorList>
    </citation>
    <scope>NUCLEOTIDE SEQUENCE [LARGE SCALE GENOMIC DNA]</scope>
    <source>
        <strain evidence="6 7">130c</strain>
    </source>
</reference>
<evidence type="ECO:0000256" key="3">
    <source>
        <dbReference type="ARBA" id="ARBA00022989"/>
    </source>
</evidence>
<dbReference type="GO" id="GO:0097037">
    <property type="term" value="P:heme export"/>
    <property type="evidence" value="ECO:0007669"/>
    <property type="project" value="TreeGrafter"/>
</dbReference>
<evidence type="ECO:0000256" key="2">
    <source>
        <dbReference type="ARBA" id="ARBA00022692"/>
    </source>
</evidence>
<proteinExistence type="predicted"/>
<organism evidence="6 7">
    <name type="scientific">Stylonychia lemnae</name>
    <name type="common">Ciliate</name>
    <dbReference type="NCBI Taxonomy" id="5949"/>
    <lineage>
        <taxon>Eukaryota</taxon>
        <taxon>Sar</taxon>
        <taxon>Alveolata</taxon>
        <taxon>Ciliophora</taxon>
        <taxon>Intramacronucleata</taxon>
        <taxon>Spirotrichea</taxon>
        <taxon>Stichotrichia</taxon>
        <taxon>Sporadotrichida</taxon>
        <taxon>Oxytrichidae</taxon>
        <taxon>Stylonychinae</taxon>
        <taxon>Stylonychia</taxon>
    </lineage>
</organism>
<keyword evidence="7" id="KW-1185">Reference proteome</keyword>
<comment type="subcellular location">
    <subcellularLocation>
        <location evidence="1">Membrane</location>
        <topology evidence="1">Multi-pass membrane protein</topology>
    </subcellularLocation>
</comment>
<feature type="transmembrane region" description="Helical" evidence="5">
    <location>
        <begin position="23"/>
        <end position="40"/>
    </location>
</feature>
<dbReference type="InterPro" id="IPR036259">
    <property type="entry name" value="MFS_trans_sf"/>
</dbReference>
<feature type="transmembrane region" description="Helical" evidence="5">
    <location>
        <begin position="113"/>
        <end position="135"/>
    </location>
</feature>
<evidence type="ECO:0000313" key="6">
    <source>
        <dbReference type="EMBL" id="CDW86451.1"/>
    </source>
</evidence>
<sequence>MGFIVPALYFGGNGNKQEAFKKYILVQNIIVTALSVPILLAAREKPPHPPSIFGGVFILFGLIGSVIFGILLDKYGKYKLTTNIISLAVSVAVALTFWTLPSQNTFLLSANNGMIGFFLTPMLSTSYTFAVELTFPVPESISNGMMVMVSQIYGSAIVSNYIDFLI</sequence>
<dbReference type="GO" id="GO:0020037">
    <property type="term" value="F:heme binding"/>
    <property type="evidence" value="ECO:0007669"/>
    <property type="project" value="TreeGrafter"/>
</dbReference>
<dbReference type="PANTHER" id="PTHR10924:SF4">
    <property type="entry name" value="GH15861P"/>
    <property type="match status" value="1"/>
</dbReference>
<protein>
    <recommendedName>
        <fullName evidence="8">Major facilitator superfamily protein</fullName>
    </recommendedName>
</protein>
<evidence type="ECO:0008006" key="8">
    <source>
        <dbReference type="Google" id="ProtNLM"/>
    </source>
</evidence>
<dbReference type="SUPFAM" id="SSF103473">
    <property type="entry name" value="MFS general substrate transporter"/>
    <property type="match status" value="1"/>
</dbReference>
<feature type="transmembrane region" description="Helical" evidence="5">
    <location>
        <begin position="84"/>
        <end position="101"/>
    </location>
</feature>
<name>A0A078AWN6_STYLE</name>
<dbReference type="AlphaFoldDB" id="A0A078AWN6"/>